<keyword evidence="6 8" id="KW-1133">Transmembrane helix</keyword>
<feature type="transmembrane region" description="Helical" evidence="8">
    <location>
        <begin position="103"/>
        <end position="121"/>
    </location>
</feature>
<name>A0ABU2C336_9BURK</name>
<accession>A0ABU2C336</accession>
<dbReference type="EMBL" id="JAVDXT010000001">
    <property type="protein sequence ID" value="MDR7375738.1"/>
    <property type="molecule type" value="Genomic_DNA"/>
</dbReference>
<feature type="transmembrane region" description="Helical" evidence="8">
    <location>
        <begin position="20"/>
        <end position="40"/>
    </location>
</feature>
<evidence type="ECO:0000256" key="4">
    <source>
        <dbReference type="ARBA" id="ARBA00022475"/>
    </source>
</evidence>
<evidence type="ECO:0000256" key="5">
    <source>
        <dbReference type="ARBA" id="ARBA00022692"/>
    </source>
</evidence>
<feature type="transmembrane region" description="Helical" evidence="8">
    <location>
        <begin position="70"/>
        <end position="91"/>
    </location>
</feature>
<dbReference type="Proteomes" id="UP001180487">
    <property type="component" value="Unassembled WGS sequence"/>
</dbReference>
<feature type="transmembrane region" description="Helical" evidence="8">
    <location>
        <begin position="128"/>
        <end position="146"/>
    </location>
</feature>
<feature type="transmembrane region" description="Helical" evidence="8">
    <location>
        <begin position="286"/>
        <end position="309"/>
    </location>
</feature>
<feature type="transmembrane region" description="Helical" evidence="8">
    <location>
        <begin position="158"/>
        <end position="176"/>
    </location>
</feature>
<protein>
    <submittedName>
        <fullName evidence="9">Iron complex transport system permease protein</fullName>
    </submittedName>
</protein>
<dbReference type="SUPFAM" id="SSF81345">
    <property type="entry name" value="ABC transporter involved in vitamin B12 uptake, BtuC"/>
    <property type="match status" value="1"/>
</dbReference>
<organism evidence="9 10">
    <name type="scientific">Rhodoferax ferrireducens</name>
    <dbReference type="NCBI Taxonomy" id="192843"/>
    <lineage>
        <taxon>Bacteria</taxon>
        <taxon>Pseudomonadati</taxon>
        <taxon>Pseudomonadota</taxon>
        <taxon>Betaproteobacteria</taxon>
        <taxon>Burkholderiales</taxon>
        <taxon>Comamonadaceae</taxon>
        <taxon>Rhodoferax</taxon>
    </lineage>
</organism>
<keyword evidence="10" id="KW-1185">Reference proteome</keyword>
<comment type="similarity">
    <text evidence="2">Belongs to the binding-protein-dependent transport system permease family. FecCD subfamily.</text>
</comment>
<evidence type="ECO:0000313" key="10">
    <source>
        <dbReference type="Proteomes" id="UP001180487"/>
    </source>
</evidence>
<sequence>MNLHLNSGIWAELAHRRTRFTLGVLLIAGLAVTLLGLRLGSYNLPWGRLFSTLWGGGEDMGRMVLIDLRLPRALVALGAGAALATAGAIFQSLSRNPLASPDIIGLTTGSATGALVMILWLGDQALNVPLGALVGGLATVALVYLFSLQRGMQGQRLVLIGLAVAAMLASVNDFLLTRAELDQALQAKMWLHGSLQGSGWLQAQRLGLGCALLLPLAWLLSPRLRLLEMGDELATSLGLNVGRSHAYLTLVAVALTALAIACAGPIGFIALAAPQLARRLCRAPGIGLWSATLVGAVLCASADLLARLVLAPFQIPVGLVTSALGGAYLIYLLAREWRQHDL</sequence>
<dbReference type="CDD" id="cd06550">
    <property type="entry name" value="TM_ABC_iron-siderophores_like"/>
    <property type="match status" value="1"/>
</dbReference>
<comment type="caution">
    <text evidence="9">The sequence shown here is derived from an EMBL/GenBank/DDBJ whole genome shotgun (WGS) entry which is preliminary data.</text>
</comment>
<evidence type="ECO:0000256" key="1">
    <source>
        <dbReference type="ARBA" id="ARBA00004651"/>
    </source>
</evidence>
<dbReference type="RefSeq" id="WP_310370163.1">
    <property type="nucleotide sequence ID" value="NZ_JAVDXT010000001.1"/>
</dbReference>
<evidence type="ECO:0000256" key="3">
    <source>
        <dbReference type="ARBA" id="ARBA00022448"/>
    </source>
</evidence>
<evidence type="ECO:0000256" key="7">
    <source>
        <dbReference type="ARBA" id="ARBA00023136"/>
    </source>
</evidence>
<dbReference type="Pfam" id="PF01032">
    <property type="entry name" value="FecCD"/>
    <property type="match status" value="1"/>
</dbReference>
<evidence type="ECO:0000256" key="2">
    <source>
        <dbReference type="ARBA" id="ARBA00007935"/>
    </source>
</evidence>
<dbReference type="InterPro" id="IPR000522">
    <property type="entry name" value="ABC_transptr_permease_BtuC"/>
</dbReference>
<dbReference type="InterPro" id="IPR037294">
    <property type="entry name" value="ABC_BtuC-like"/>
</dbReference>
<keyword evidence="4" id="KW-1003">Cell membrane</keyword>
<feature type="transmembrane region" description="Helical" evidence="8">
    <location>
        <begin position="246"/>
        <end position="274"/>
    </location>
</feature>
<proteinExistence type="inferred from homology"/>
<keyword evidence="3" id="KW-0813">Transport</keyword>
<evidence type="ECO:0000256" key="6">
    <source>
        <dbReference type="ARBA" id="ARBA00022989"/>
    </source>
</evidence>
<dbReference type="PANTHER" id="PTHR30472:SF24">
    <property type="entry name" value="FERRIC ENTEROBACTIN TRANSPORT SYSTEM PERMEASE PROTEIN FEPG"/>
    <property type="match status" value="1"/>
</dbReference>
<evidence type="ECO:0000256" key="8">
    <source>
        <dbReference type="SAM" id="Phobius"/>
    </source>
</evidence>
<dbReference type="PANTHER" id="PTHR30472">
    <property type="entry name" value="FERRIC ENTEROBACTIN TRANSPORT SYSTEM PERMEASE PROTEIN"/>
    <property type="match status" value="1"/>
</dbReference>
<feature type="transmembrane region" description="Helical" evidence="8">
    <location>
        <begin position="315"/>
        <end position="334"/>
    </location>
</feature>
<evidence type="ECO:0000313" key="9">
    <source>
        <dbReference type="EMBL" id="MDR7375738.1"/>
    </source>
</evidence>
<dbReference type="Gene3D" id="1.10.3470.10">
    <property type="entry name" value="ABC transporter involved in vitamin B12 uptake, BtuC"/>
    <property type="match status" value="1"/>
</dbReference>
<comment type="subcellular location">
    <subcellularLocation>
        <location evidence="1">Cell membrane</location>
        <topology evidence="1">Multi-pass membrane protein</topology>
    </subcellularLocation>
</comment>
<reference evidence="9 10" key="1">
    <citation type="submission" date="2023-07" db="EMBL/GenBank/DDBJ databases">
        <title>Sorghum-associated microbial communities from plants grown in Nebraska, USA.</title>
        <authorList>
            <person name="Schachtman D."/>
        </authorList>
    </citation>
    <scope>NUCLEOTIDE SEQUENCE [LARGE SCALE GENOMIC DNA]</scope>
    <source>
        <strain evidence="9 10">BE313</strain>
    </source>
</reference>
<keyword evidence="7 8" id="KW-0472">Membrane</keyword>
<keyword evidence="5 8" id="KW-0812">Transmembrane</keyword>
<gene>
    <name evidence="9" type="ORF">J2X19_000396</name>
</gene>